<dbReference type="InterPro" id="IPR011009">
    <property type="entry name" value="Kinase-like_dom_sf"/>
</dbReference>
<keyword evidence="3" id="KW-1185">Reference proteome</keyword>
<dbReference type="GO" id="GO:0016740">
    <property type="term" value="F:transferase activity"/>
    <property type="evidence" value="ECO:0007669"/>
    <property type="project" value="UniProtKB-KW"/>
</dbReference>
<reference evidence="2 3" key="1">
    <citation type="submission" date="2018-05" db="EMBL/GenBank/DDBJ databases">
        <title>Genetic diversity of glacier-inhabiting Cryobacterium bacteria in China and description of Cryobacterium mengkeensis sp. nov. and Arthrobacter glacialis sp. nov.</title>
        <authorList>
            <person name="Liu Q."/>
            <person name="Xin Y.-H."/>
        </authorList>
    </citation>
    <scope>NUCLEOTIDE SEQUENCE [LARGE SCALE GENOMIC DNA]</scope>
    <source>
        <strain evidence="2 3">LI2</strain>
    </source>
</reference>
<keyword evidence="2" id="KW-0808">Transferase</keyword>
<dbReference type="SUPFAM" id="SSF56112">
    <property type="entry name" value="Protein kinase-like (PK-like)"/>
    <property type="match status" value="1"/>
</dbReference>
<proteinExistence type="predicted"/>
<feature type="domain" description="Aminoglycoside phosphotransferase" evidence="1">
    <location>
        <begin position="58"/>
        <end position="240"/>
    </location>
</feature>
<accession>A0A2V5L6E0</accession>
<dbReference type="Gene3D" id="3.90.1200.10">
    <property type="match status" value="1"/>
</dbReference>
<dbReference type="Proteomes" id="UP000247832">
    <property type="component" value="Unassembled WGS sequence"/>
</dbReference>
<dbReference type="OrthoDB" id="21342at2"/>
<organism evidence="2 3">
    <name type="scientific">Arthrobacter livingstonensis</name>
    <dbReference type="NCBI Taxonomy" id="670078"/>
    <lineage>
        <taxon>Bacteria</taxon>
        <taxon>Bacillati</taxon>
        <taxon>Actinomycetota</taxon>
        <taxon>Actinomycetes</taxon>
        <taxon>Micrococcales</taxon>
        <taxon>Micrococcaceae</taxon>
        <taxon>Arthrobacter</taxon>
    </lineage>
</organism>
<dbReference type="AlphaFoldDB" id="A0A2V5L6E0"/>
<sequence>MGRWDGGQLSEQQAELARTWLGTPSLIADLSWGQVDTKVLHVSTRDRTVIVKAAGPDNHHIGREITAHESYTSPLVASGRAGGLLRSSRQLNLLVLDYLDGDLVEGTGEELAESAHAQAGELLKLLHGQESRIDDQYEFRVTAKSLAWLDRKHRIDPEVEREARQRLTEYRPLPIVVVPTHGDWQPRNWISENGELRAIDFGRFDFRPAATDLCRLAVQQWRKNATLEATFLAGYGGDPRSEVVWRMDLLREAIGTAVWAHLVGDEMFEAQGHQMLGQSLQRF</sequence>
<protein>
    <submittedName>
        <fullName evidence="2">Aminoglycoside phosphotransferase</fullName>
    </submittedName>
</protein>
<dbReference type="InterPro" id="IPR002575">
    <property type="entry name" value="Aminoglycoside_PTrfase"/>
</dbReference>
<dbReference type="Pfam" id="PF01636">
    <property type="entry name" value="APH"/>
    <property type="match status" value="1"/>
</dbReference>
<dbReference type="EMBL" id="QJVD01000013">
    <property type="protein sequence ID" value="PYI66768.1"/>
    <property type="molecule type" value="Genomic_DNA"/>
</dbReference>
<evidence type="ECO:0000313" key="2">
    <source>
        <dbReference type="EMBL" id="PYI66768.1"/>
    </source>
</evidence>
<name>A0A2V5L6E0_9MICC</name>
<evidence type="ECO:0000259" key="1">
    <source>
        <dbReference type="Pfam" id="PF01636"/>
    </source>
</evidence>
<comment type="caution">
    <text evidence="2">The sequence shown here is derived from an EMBL/GenBank/DDBJ whole genome shotgun (WGS) entry which is preliminary data.</text>
</comment>
<gene>
    <name evidence="2" type="ORF">CVV68_12965</name>
</gene>
<evidence type="ECO:0000313" key="3">
    <source>
        <dbReference type="Proteomes" id="UP000247832"/>
    </source>
</evidence>